<dbReference type="InterPro" id="IPR017142">
    <property type="entry name" value="Nitric_oxide_synthase_Oase-su"/>
</dbReference>
<dbReference type="Gene3D" id="3.90.1230.10">
    <property type="entry name" value="Nitric Oxide Synthase, Chain A, domain 3"/>
    <property type="match status" value="1"/>
</dbReference>
<dbReference type="PANTHER" id="PTHR43410:SF1">
    <property type="entry name" value="NITRIC OXIDE SYNTHASE"/>
    <property type="match status" value="1"/>
</dbReference>
<evidence type="ECO:0000313" key="15">
    <source>
        <dbReference type="Proteomes" id="UP000239209"/>
    </source>
</evidence>
<dbReference type="Gene3D" id="3.90.440.10">
    <property type="entry name" value="Nitric Oxide Synthase,Heme Domain,Chain A domain 2"/>
    <property type="match status" value="1"/>
</dbReference>
<sequence length="397" mass="44652">MGTPGYRDHPAPEWDPAAPVDVAEAEEFVRQYHAENPRAGYADERLAAVRAEIDATGTYAHTPEELTYGAKLAWRNASRCIGRLYWRNLLVLDRRSDRTPQEIYFGLVQHLEVAGGAGSRSGRHARGGNIRPVVSVFAPAVPGRPYARVWNEQLIRYAGYREPDGSIVGDPGQEQFTASMELYGWKGEGTPFDVLPLAIETPEHGVALYELPEEAVLEVPISHPEYPWFAELGLRWHAIPAIANQRLTIGGIHYPLAPFNGWYMGTEIGARNFADPDRYNLLPTVAQLLHLDTSTETSLWRDRALVELNRAVLHSFERAGVRISDHHTEAARFLEHVRREENAGRKVPADWTWIVPPMSGAATPVFHRYYHEADQRPNFYLDPEAQQLARTGQPGGW</sequence>
<keyword evidence="7 11" id="KW-0479">Metal-binding</keyword>
<evidence type="ECO:0000256" key="4">
    <source>
        <dbReference type="ARBA" id="ARBA00012735"/>
    </source>
</evidence>
<evidence type="ECO:0000259" key="13">
    <source>
        <dbReference type="PROSITE" id="PS60001"/>
    </source>
</evidence>
<comment type="subunit">
    <text evidence="11">Homodimer.</text>
</comment>
<dbReference type="InterPro" id="IPR050607">
    <property type="entry name" value="NOS"/>
</dbReference>
<dbReference type="PANTHER" id="PTHR43410">
    <property type="entry name" value="NITRIC OXIDE SYNTHASE OXYGENASE"/>
    <property type="match status" value="1"/>
</dbReference>
<comment type="cofactor">
    <cofactor evidence="1 11 12">
        <name>heme</name>
        <dbReference type="ChEBI" id="CHEBI:30413"/>
    </cofactor>
</comment>
<evidence type="ECO:0000256" key="9">
    <source>
        <dbReference type="ARBA" id="ARBA00023004"/>
    </source>
</evidence>
<name>A0A2T0SB09_9ACTN</name>
<dbReference type="GO" id="GO:0046872">
    <property type="term" value="F:metal ion binding"/>
    <property type="evidence" value="ECO:0007669"/>
    <property type="project" value="UniProtKB-KW"/>
</dbReference>
<dbReference type="SUPFAM" id="SSF56512">
    <property type="entry name" value="Nitric oxide (NO) synthase oxygenase domain"/>
    <property type="match status" value="1"/>
</dbReference>
<dbReference type="EC" id="1.14.14.47" evidence="4 11"/>
<dbReference type="CDD" id="cd00575">
    <property type="entry name" value="NOS_oxygenase"/>
    <property type="match status" value="1"/>
</dbReference>
<evidence type="ECO:0000256" key="6">
    <source>
        <dbReference type="ARBA" id="ARBA00022617"/>
    </source>
</evidence>
<dbReference type="InterPro" id="IPR044943">
    <property type="entry name" value="NOS_dom_1"/>
</dbReference>
<protein>
    <recommendedName>
        <fullName evidence="5 11">Nitric oxide synthase oxygenase</fullName>
        <ecNumber evidence="4 11">1.14.14.47</ecNumber>
    </recommendedName>
</protein>
<dbReference type="PIRSF" id="PIRSF037219">
    <property type="entry name" value="NOS_oxygenase"/>
    <property type="match status" value="1"/>
</dbReference>
<evidence type="ECO:0000313" key="14">
    <source>
        <dbReference type="EMBL" id="PRY30592.1"/>
    </source>
</evidence>
<evidence type="ECO:0000256" key="2">
    <source>
        <dbReference type="ARBA" id="ARBA00002642"/>
    </source>
</evidence>
<comment type="similarity">
    <text evidence="3 11">Belongs to the NOS family. Bacterial NOS oxygenase subfamily.</text>
</comment>
<dbReference type="GO" id="GO:0020037">
    <property type="term" value="F:heme binding"/>
    <property type="evidence" value="ECO:0007669"/>
    <property type="project" value="InterPro"/>
</dbReference>
<comment type="miscellaneous">
    <text evidence="11">This protein is similar to the oxygenase domain of eukaryotic nitric oxide synthases but lacks the reductase domain which, in eukaryotes, is responsible for transfer of electrons to the ferric heme during nitric oxide synthesis.</text>
</comment>
<evidence type="ECO:0000256" key="7">
    <source>
        <dbReference type="ARBA" id="ARBA00022723"/>
    </source>
</evidence>
<dbReference type="RefSeq" id="WP_106126219.1">
    <property type="nucleotide sequence ID" value="NZ_PVZG01000004.1"/>
</dbReference>
<evidence type="ECO:0000256" key="1">
    <source>
        <dbReference type="ARBA" id="ARBA00001971"/>
    </source>
</evidence>
<dbReference type="GO" id="GO:0004517">
    <property type="term" value="F:nitric-oxide synthase activity"/>
    <property type="evidence" value="ECO:0007669"/>
    <property type="project" value="InterPro"/>
</dbReference>
<organism evidence="14 15">
    <name type="scientific">Pseudosporangium ferrugineum</name>
    <dbReference type="NCBI Taxonomy" id="439699"/>
    <lineage>
        <taxon>Bacteria</taxon>
        <taxon>Bacillati</taxon>
        <taxon>Actinomycetota</taxon>
        <taxon>Actinomycetes</taxon>
        <taxon>Micromonosporales</taxon>
        <taxon>Micromonosporaceae</taxon>
        <taxon>Pseudosporangium</taxon>
    </lineage>
</organism>
<dbReference type="Pfam" id="PF02898">
    <property type="entry name" value="NO_synthase"/>
    <property type="match status" value="1"/>
</dbReference>
<keyword evidence="8 11" id="KW-0560">Oxidoreductase</keyword>
<gene>
    <name evidence="14" type="ORF">CLV70_104144</name>
</gene>
<evidence type="ECO:0000256" key="11">
    <source>
        <dbReference type="PIRNR" id="PIRNR037219"/>
    </source>
</evidence>
<evidence type="ECO:0000256" key="8">
    <source>
        <dbReference type="ARBA" id="ARBA00023002"/>
    </source>
</evidence>
<dbReference type="InterPro" id="IPR044944">
    <property type="entry name" value="NOS_dom_3"/>
</dbReference>
<dbReference type="EMBL" id="PVZG01000004">
    <property type="protein sequence ID" value="PRY30592.1"/>
    <property type="molecule type" value="Genomic_DNA"/>
</dbReference>
<feature type="binding site" description="axial binding residue" evidence="12">
    <location>
        <position position="80"/>
    </location>
    <ligand>
        <name>heme</name>
        <dbReference type="ChEBI" id="CHEBI:30413"/>
    </ligand>
    <ligandPart>
        <name>Fe</name>
        <dbReference type="ChEBI" id="CHEBI:18248"/>
    </ligandPart>
</feature>
<dbReference type="AlphaFoldDB" id="A0A2T0SB09"/>
<dbReference type="GO" id="GO:0006809">
    <property type="term" value="P:nitric oxide biosynthetic process"/>
    <property type="evidence" value="ECO:0007669"/>
    <property type="project" value="InterPro"/>
</dbReference>
<evidence type="ECO:0000256" key="12">
    <source>
        <dbReference type="PIRSR" id="PIRSR037219-1"/>
    </source>
</evidence>
<dbReference type="InterPro" id="IPR004030">
    <property type="entry name" value="NOS_N"/>
</dbReference>
<comment type="catalytic activity">
    <reaction evidence="10">
        <text>3 reduced [flavodoxin] + 2 L-arginine + 4 O2 = 3 oxidized [flavodoxin] + 2 L-citrulline + 2 nitric oxide + 4 H2O + 5 H(+)</text>
        <dbReference type="Rhea" id="RHEA:52324"/>
        <dbReference type="Rhea" id="RHEA-COMP:10622"/>
        <dbReference type="Rhea" id="RHEA-COMP:10623"/>
        <dbReference type="ChEBI" id="CHEBI:15377"/>
        <dbReference type="ChEBI" id="CHEBI:15378"/>
        <dbReference type="ChEBI" id="CHEBI:15379"/>
        <dbReference type="ChEBI" id="CHEBI:16480"/>
        <dbReference type="ChEBI" id="CHEBI:32682"/>
        <dbReference type="ChEBI" id="CHEBI:57618"/>
        <dbReference type="ChEBI" id="CHEBI:57743"/>
        <dbReference type="ChEBI" id="CHEBI:58210"/>
        <dbReference type="EC" id="1.14.14.47"/>
    </reaction>
</comment>
<keyword evidence="9 11" id="KW-0408">Iron</keyword>
<evidence type="ECO:0000256" key="10">
    <source>
        <dbReference type="ARBA" id="ARBA00048713"/>
    </source>
</evidence>
<proteinExistence type="inferred from homology"/>
<dbReference type="Gene3D" id="3.90.340.10">
    <property type="entry name" value="Nitric Oxide Synthase, Chain A, domain 1"/>
    <property type="match status" value="1"/>
</dbReference>
<accession>A0A2T0SB09</accession>
<keyword evidence="15" id="KW-1185">Reference proteome</keyword>
<feature type="domain" description="Nitric oxide synthase (NOS)" evidence="13">
    <location>
        <begin position="79"/>
        <end position="86"/>
    </location>
</feature>
<comment type="caution">
    <text evidence="14">The sequence shown here is derived from an EMBL/GenBank/DDBJ whole genome shotgun (WGS) entry which is preliminary data.</text>
</comment>
<evidence type="ECO:0000256" key="3">
    <source>
        <dbReference type="ARBA" id="ARBA00005411"/>
    </source>
</evidence>
<dbReference type="InterPro" id="IPR036119">
    <property type="entry name" value="NOS_N_sf"/>
</dbReference>
<dbReference type="InterPro" id="IPR044940">
    <property type="entry name" value="NOS_dom_2"/>
</dbReference>
<reference evidence="14 15" key="1">
    <citation type="submission" date="2018-03" db="EMBL/GenBank/DDBJ databases">
        <title>Genomic Encyclopedia of Archaeal and Bacterial Type Strains, Phase II (KMG-II): from individual species to whole genera.</title>
        <authorList>
            <person name="Goeker M."/>
        </authorList>
    </citation>
    <scope>NUCLEOTIDE SEQUENCE [LARGE SCALE GENOMIC DNA]</scope>
    <source>
        <strain evidence="14 15">DSM 45348</strain>
    </source>
</reference>
<dbReference type="Proteomes" id="UP000239209">
    <property type="component" value="Unassembled WGS sequence"/>
</dbReference>
<dbReference type="OrthoDB" id="3398374at2"/>
<keyword evidence="6 11" id="KW-0349">Heme</keyword>
<dbReference type="PROSITE" id="PS60001">
    <property type="entry name" value="NOS"/>
    <property type="match status" value="1"/>
</dbReference>
<evidence type="ECO:0000256" key="5">
    <source>
        <dbReference type="ARBA" id="ARBA00018859"/>
    </source>
</evidence>
<comment type="function">
    <text evidence="2 11">Catalyzes the production of nitric oxide.</text>
</comment>